<feature type="transmembrane region" description="Helical" evidence="9">
    <location>
        <begin position="65"/>
        <end position="82"/>
    </location>
</feature>
<gene>
    <name evidence="12" type="ORF">NG799_11850</name>
</gene>
<feature type="domain" description="UspA" evidence="10">
    <location>
        <begin position="559"/>
        <end position="684"/>
    </location>
</feature>
<dbReference type="Gene3D" id="1.20.1530.20">
    <property type="match status" value="1"/>
</dbReference>
<protein>
    <submittedName>
        <fullName evidence="12">Cation:proton antiporter</fullName>
    </submittedName>
</protein>
<evidence type="ECO:0000256" key="1">
    <source>
        <dbReference type="ARBA" id="ARBA00004141"/>
    </source>
</evidence>
<sequence>MELALGFLKNEPIFAFAVLLAVILVVPIFFERLQLPGLIGLLAAGVAFGPNGLQLLQPESETMKLLSDIGVVYLMFVAGLEMDMTEFQKVKNRSIGFGTLTFIFPLIAGTIIARFFGFSWNASILIGSLLSSHTPLGYPILSRLGLMGNEAVMVTIGGTIFTNIPALLVLAVCVSVHAGSFSIGNLVIMLVLLTLYTGIVLFGFDWAGREFFRRSGDEEGNQFLFVLLAVFLAAVGAQIIGVEKIVGAFLAGMAVNGAMGSGPVKEKVVFVGSVLFIPIFMVNLGLLIDLPAFIATLTSFWLTLAIISGLLISKLVAALLTQLLYRYTRAETLAIWSLSIPQVAATLAATIVGYNALNPLGERLLSEEVLNTVIVMMLVTATLGPFLTARAAASLTPPTTNFDAVKTPFDEGNQPNGPFTVIVPVYNPETEKNLVEMAALLVRREEGRIVPLSIARVMANMEASAVDAALIRSENLVSAAVQLSQEFGVKAEPSVRIDDDIAQGIAHASREQKASLIVMGWGETTTLRARLFGNVIDRLLWTAHCPVAVTRLLGSPLQMKRILVSVDNLVARAVFSVRFAYSLAQMNGGQVTLFHVCDRRTPEEVNARIQAELSALITELAPSDPTQIQIVIAPNDDIPGAILNEAIGYDLVILQAIRRRTMSGLEMDDVTTTVMQELSCSLVMLGSSYLDSRTPS</sequence>
<evidence type="ECO:0000256" key="7">
    <source>
        <dbReference type="ARBA" id="ARBA00023065"/>
    </source>
</evidence>
<keyword evidence="6 9" id="KW-1133">Transmembrane helix</keyword>
<keyword evidence="8 9" id="KW-0472">Membrane</keyword>
<keyword evidence="13" id="KW-1185">Reference proteome</keyword>
<dbReference type="InterPro" id="IPR006016">
    <property type="entry name" value="UspA"/>
</dbReference>
<organism evidence="12 13">
    <name type="scientific">Laspinema palackyanum D2a</name>
    <dbReference type="NCBI Taxonomy" id="2953684"/>
    <lineage>
        <taxon>Bacteria</taxon>
        <taxon>Bacillati</taxon>
        <taxon>Cyanobacteriota</taxon>
        <taxon>Cyanophyceae</taxon>
        <taxon>Oscillatoriophycideae</taxon>
        <taxon>Oscillatoriales</taxon>
        <taxon>Laspinemataceae</taxon>
        <taxon>Laspinema</taxon>
        <taxon>Laspinema palackyanum</taxon>
    </lineage>
</organism>
<name>A0ABT2MQL1_9CYAN</name>
<dbReference type="PANTHER" id="PTHR43562:SF4">
    <property type="entry name" value="NA(+)_H(+) ANTIPORTER NHAS5"/>
    <property type="match status" value="1"/>
</dbReference>
<evidence type="ECO:0000256" key="6">
    <source>
        <dbReference type="ARBA" id="ARBA00022989"/>
    </source>
</evidence>
<feature type="transmembrane region" description="Helical" evidence="9">
    <location>
        <begin position="223"/>
        <end position="239"/>
    </location>
</feature>
<evidence type="ECO:0000256" key="8">
    <source>
        <dbReference type="ARBA" id="ARBA00023136"/>
    </source>
</evidence>
<evidence type="ECO:0000313" key="12">
    <source>
        <dbReference type="EMBL" id="MCT7967030.1"/>
    </source>
</evidence>
<dbReference type="Proteomes" id="UP001525890">
    <property type="component" value="Unassembled WGS sequence"/>
</dbReference>
<feature type="transmembrane region" description="Helical" evidence="9">
    <location>
        <begin position="333"/>
        <end position="357"/>
    </location>
</feature>
<evidence type="ECO:0000256" key="5">
    <source>
        <dbReference type="ARBA" id="ARBA00022692"/>
    </source>
</evidence>
<comment type="similarity">
    <text evidence="2">Belongs to the monovalent cation:proton antiporter 2 (CPA2) transporter (TC 2.A.37) family.</text>
</comment>
<evidence type="ECO:0000256" key="4">
    <source>
        <dbReference type="ARBA" id="ARBA00022449"/>
    </source>
</evidence>
<evidence type="ECO:0000259" key="11">
    <source>
        <dbReference type="Pfam" id="PF00999"/>
    </source>
</evidence>
<reference evidence="12 13" key="1">
    <citation type="journal article" date="2022" name="Front. Microbiol.">
        <title>High genomic differentiation and limited gene flow indicate recent cryptic speciation within the genus Laspinema (cyanobacteria).</title>
        <authorList>
            <person name="Stanojkovic A."/>
            <person name="Skoupy S."/>
            <person name="Skaloud P."/>
            <person name="Dvorak P."/>
        </authorList>
    </citation>
    <scope>NUCLEOTIDE SEQUENCE [LARGE SCALE GENOMIC DNA]</scope>
    <source>
        <strain evidence="12 13">D2a</strain>
    </source>
</reference>
<feature type="transmembrane region" description="Helical" evidence="9">
    <location>
        <begin position="37"/>
        <end position="53"/>
    </location>
</feature>
<dbReference type="SUPFAM" id="SSF52402">
    <property type="entry name" value="Adenine nucleotide alpha hydrolases-like"/>
    <property type="match status" value="2"/>
</dbReference>
<evidence type="ECO:0000256" key="9">
    <source>
        <dbReference type="SAM" id="Phobius"/>
    </source>
</evidence>
<proteinExistence type="inferred from homology"/>
<feature type="transmembrane region" description="Helical" evidence="9">
    <location>
        <begin position="183"/>
        <end position="202"/>
    </location>
</feature>
<feature type="transmembrane region" description="Helical" evidence="9">
    <location>
        <begin position="12"/>
        <end position="30"/>
    </location>
</feature>
<dbReference type="InterPro" id="IPR006153">
    <property type="entry name" value="Cation/H_exchanger_TM"/>
</dbReference>
<feature type="transmembrane region" description="Helical" evidence="9">
    <location>
        <begin position="94"/>
        <end position="116"/>
    </location>
</feature>
<evidence type="ECO:0000256" key="2">
    <source>
        <dbReference type="ARBA" id="ARBA00005551"/>
    </source>
</evidence>
<keyword evidence="5 9" id="KW-0812">Transmembrane</keyword>
<comment type="subcellular location">
    <subcellularLocation>
        <location evidence="1">Membrane</location>
        <topology evidence="1">Multi-pass membrane protein</topology>
    </subcellularLocation>
</comment>
<evidence type="ECO:0000313" key="13">
    <source>
        <dbReference type="Proteomes" id="UP001525890"/>
    </source>
</evidence>
<dbReference type="InterPro" id="IPR014729">
    <property type="entry name" value="Rossmann-like_a/b/a_fold"/>
</dbReference>
<feature type="domain" description="UspA" evidence="10">
    <location>
        <begin position="420"/>
        <end position="551"/>
    </location>
</feature>
<feature type="transmembrane region" description="Helical" evidence="9">
    <location>
        <begin position="153"/>
        <end position="177"/>
    </location>
</feature>
<feature type="transmembrane region" description="Helical" evidence="9">
    <location>
        <begin position="268"/>
        <end position="288"/>
    </location>
</feature>
<accession>A0ABT2MQL1</accession>
<dbReference type="Pfam" id="PF00582">
    <property type="entry name" value="Usp"/>
    <property type="match status" value="2"/>
</dbReference>
<dbReference type="InterPro" id="IPR038770">
    <property type="entry name" value="Na+/solute_symporter_sf"/>
</dbReference>
<comment type="caution">
    <text evidence="12">The sequence shown here is derived from an EMBL/GenBank/DDBJ whole genome shotgun (WGS) entry which is preliminary data.</text>
</comment>
<keyword evidence="4" id="KW-0050">Antiport</keyword>
<feature type="transmembrane region" description="Helical" evidence="9">
    <location>
        <begin position="300"/>
        <end position="321"/>
    </location>
</feature>
<evidence type="ECO:0000256" key="3">
    <source>
        <dbReference type="ARBA" id="ARBA00022448"/>
    </source>
</evidence>
<dbReference type="PANTHER" id="PTHR43562">
    <property type="entry name" value="NAPA-TYPE SODIUM/HYDROGEN ANTIPORTER"/>
    <property type="match status" value="1"/>
</dbReference>
<dbReference type="Pfam" id="PF00999">
    <property type="entry name" value="Na_H_Exchanger"/>
    <property type="match status" value="1"/>
</dbReference>
<keyword evidence="7" id="KW-0406">Ion transport</keyword>
<dbReference type="Gene3D" id="3.40.50.620">
    <property type="entry name" value="HUPs"/>
    <property type="match status" value="2"/>
</dbReference>
<feature type="domain" description="Cation/H+ exchanger transmembrane" evidence="11">
    <location>
        <begin position="21"/>
        <end position="387"/>
    </location>
</feature>
<dbReference type="RefSeq" id="WP_368006638.1">
    <property type="nucleotide sequence ID" value="NZ_JAMXFF010000015.1"/>
</dbReference>
<dbReference type="EMBL" id="JAMXFF010000015">
    <property type="protein sequence ID" value="MCT7967030.1"/>
    <property type="molecule type" value="Genomic_DNA"/>
</dbReference>
<keyword evidence="3" id="KW-0813">Transport</keyword>
<evidence type="ECO:0000259" key="10">
    <source>
        <dbReference type="Pfam" id="PF00582"/>
    </source>
</evidence>